<accession>K1WA67</accession>
<gene>
    <name evidence="3" type="ORF">A1Q2_07174</name>
</gene>
<keyword evidence="2" id="KW-1133">Transmembrane helix</keyword>
<dbReference type="HOGENOM" id="CLU_403422_0_0_1"/>
<feature type="region of interest" description="Disordered" evidence="1">
    <location>
        <begin position="494"/>
        <end position="520"/>
    </location>
</feature>
<dbReference type="EMBL" id="AMBO01000387">
    <property type="protein sequence ID" value="EKC98578.1"/>
    <property type="molecule type" value="Genomic_DNA"/>
</dbReference>
<feature type="compositionally biased region" description="Polar residues" evidence="1">
    <location>
        <begin position="588"/>
        <end position="606"/>
    </location>
</feature>
<feature type="region of interest" description="Disordered" evidence="1">
    <location>
        <begin position="331"/>
        <end position="381"/>
    </location>
</feature>
<organism evidence="3 4">
    <name type="scientific">Trichosporon asahii var. asahii (strain CBS 8904)</name>
    <name type="common">Yeast</name>
    <dbReference type="NCBI Taxonomy" id="1220162"/>
    <lineage>
        <taxon>Eukaryota</taxon>
        <taxon>Fungi</taxon>
        <taxon>Dikarya</taxon>
        <taxon>Basidiomycota</taxon>
        <taxon>Agaricomycotina</taxon>
        <taxon>Tremellomycetes</taxon>
        <taxon>Trichosporonales</taxon>
        <taxon>Trichosporonaceae</taxon>
        <taxon>Trichosporon</taxon>
    </lineage>
</organism>
<reference evidence="3 4" key="1">
    <citation type="journal article" date="2012" name="Eukaryot. Cell">
        <title>Genome sequence of the Trichosporon asahii environmental strain CBS 8904.</title>
        <authorList>
            <person name="Yang R.Y."/>
            <person name="Li H.T."/>
            <person name="Zhu H."/>
            <person name="Zhou G.P."/>
            <person name="Wang M."/>
            <person name="Wang L."/>
        </authorList>
    </citation>
    <scope>NUCLEOTIDE SEQUENCE [LARGE SCALE GENOMIC DNA]</scope>
    <source>
        <strain evidence="3 4">CBS 8904</strain>
    </source>
</reference>
<keyword evidence="2" id="KW-0472">Membrane</keyword>
<feature type="region of interest" description="Disordered" evidence="1">
    <location>
        <begin position="544"/>
        <end position="609"/>
    </location>
</feature>
<comment type="caution">
    <text evidence="3">The sequence shown here is derived from an EMBL/GenBank/DDBJ whole genome shotgun (WGS) entry which is preliminary data.</text>
</comment>
<evidence type="ECO:0000313" key="4">
    <source>
        <dbReference type="Proteomes" id="UP000006757"/>
    </source>
</evidence>
<dbReference type="InParanoid" id="K1WA67"/>
<feature type="compositionally biased region" description="Polar residues" evidence="1">
    <location>
        <begin position="342"/>
        <end position="358"/>
    </location>
</feature>
<feature type="compositionally biased region" description="Polar residues" evidence="1">
    <location>
        <begin position="503"/>
        <end position="520"/>
    </location>
</feature>
<dbReference type="Proteomes" id="UP000006757">
    <property type="component" value="Unassembled WGS sequence"/>
</dbReference>
<feature type="region of interest" description="Disordered" evidence="1">
    <location>
        <begin position="252"/>
        <end position="286"/>
    </location>
</feature>
<feature type="transmembrane region" description="Helical" evidence="2">
    <location>
        <begin position="173"/>
        <end position="190"/>
    </location>
</feature>
<proteinExistence type="predicted"/>
<evidence type="ECO:0000256" key="2">
    <source>
        <dbReference type="SAM" id="Phobius"/>
    </source>
</evidence>
<evidence type="ECO:0000256" key="1">
    <source>
        <dbReference type="SAM" id="MobiDB-lite"/>
    </source>
</evidence>
<feature type="compositionally biased region" description="Low complexity" evidence="1">
    <location>
        <begin position="271"/>
        <end position="286"/>
    </location>
</feature>
<sequence length="683" mass="73973">MPSASEILYQFLMKEFRLSVISFVFLLCYGSPVLRAYRFAMRDTERALYGVFFHALPHLVHWSLEGKFHLSLTLLVASLIKEWLMTSRDPAVLLQLCVRFFSEDQALVRSGWNSQTQHRRSATGASILAVAPPLKVDVLGRRSYKGRILSPSATVNTIVGWSTFQSGTTMRPLSSVLVAFAIFLLKLVLVEAHPIDTDASDKSKRGRRHRDHRPPLPFDPQLRFFITDWQHMLVLAAFYVVFETVRWLKERRSSNGTPAPDNGANGLNPPSSESESSALNSSSSSISSYSTFSSDSRLPIALQNPALATPPDAPGPRSNWDDDLAAIRCMLGRGPPPYIPSSAETADNQNDTHTQSPGSEGIGQSAPANDRHSSPETQSLDVPISASLNGSENIGSIIPESPKNGYVIGSGKAALMTDAGAPSTSEFDLTITPGNISSGVAYSSGGQNGTKPPTAYNSASDSGIKGILNTAQGKGDKQRRVRFWDHAAQYQTGRAVRPGSSVPRPNTTCGDSFDDSTATNAKTPVQDKLAQTFSGVSPSCFSSGHYPANGKSNGPIPPGEIMSSRPAPPVPDPVPRPRSGMQHRRTPCVSSQDDITGSHATATGSRPTPHFYDFAQAAEEEEKAVQFLAQSTIDVDPSPIASRPSCSESIREPWSDLSVLPDLPAHDNRREEFKERTLRTGKM</sequence>
<feature type="compositionally biased region" description="Pro residues" evidence="1">
    <location>
        <begin position="566"/>
        <end position="576"/>
    </location>
</feature>
<keyword evidence="4" id="KW-1185">Reference proteome</keyword>
<dbReference type="AlphaFoldDB" id="K1WA67"/>
<protein>
    <submittedName>
        <fullName evidence="3">Uncharacterized protein</fullName>
    </submittedName>
</protein>
<keyword evidence="2" id="KW-0812">Transmembrane</keyword>
<evidence type="ECO:0000313" key="3">
    <source>
        <dbReference type="EMBL" id="EKC98578.1"/>
    </source>
</evidence>
<name>K1WA67_TRIAC</name>